<keyword evidence="8" id="KW-1185">Reference proteome</keyword>
<dbReference type="EMBL" id="SHKP01000005">
    <property type="protein sequence ID" value="RZU00703.1"/>
    <property type="molecule type" value="Genomic_DNA"/>
</dbReference>
<evidence type="ECO:0000313" key="8">
    <source>
        <dbReference type="Proteomes" id="UP000293671"/>
    </source>
</evidence>
<dbReference type="InterPro" id="IPR036388">
    <property type="entry name" value="WH-like_DNA-bd_sf"/>
</dbReference>
<protein>
    <submittedName>
        <fullName evidence="7">DNA-binding transcriptional MocR family regulator</fullName>
    </submittedName>
</protein>
<dbReference type="InterPro" id="IPR000524">
    <property type="entry name" value="Tscrpt_reg_HTH_GntR"/>
</dbReference>
<dbReference type="Pfam" id="PF00392">
    <property type="entry name" value="GntR"/>
    <property type="match status" value="1"/>
</dbReference>
<evidence type="ECO:0000259" key="6">
    <source>
        <dbReference type="PROSITE" id="PS50949"/>
    </source>
</evidence>
<dbReference type="CDD" id="cd00609">
    <property type="entry name" value="AAT_like"/>
    <property type="match status" value="1"/>
</dbReference>
<keyword evidence="4 7" id="KW-0238">DNA-binding</keyword>
<dbReference type="RefSeq" id="WP_130431144.1">
    <property type="nucleotide sequence ID" value="NZ_SHKP01000005.1"/>
</dbReference>
<proteinExistence type="inferred from homology"/>
<feature type="domain" description="HTH gntR-type" evidence="6">
    <location>
        <begin position="14"/>
        <end position="82"/>
    </location>
</feature>
<dbReference type="PANTHER" id="PTHR46577">
    <property type="entry name" value="HTH-TYPE TRANSCRIPTIONAL REGULATORY PROTEIN GABR"/>
    <property type="match status" value="1"/>
</dbReference>
<dbReference type="Gene3D" id="3.90.1150.10">
    <property type="entry name" value="Aspartate Aminotransferase, domain 1"/>
    <property type="match status" value="1"/>
</dbReference>
<dbReference type="GO" id="GO:0003677">
    <property type="term" value="F:DNA binding"/>
    <property type="evidence" value="ECO:0007669"/>
    <property type="project" value="UniProtKB-KW"/>
</dbReference>
<comment type="caution">
    <text evidence="7">The sequence shown here is derived from an EMBL/GenBank/DDBJ whole genome shotgun (WGS) entry which is preliminary data.</text>
</comment>
<keyword evidence="3" id="KW-0805">Transcription regulation</keyword>
<dbReference type="InterPro" id="IPR015421">
    <property type="entry name" value="PyrdxlP-dep_Trfase_major"/>
</dbReference>
<dbReference type="InterPro" id="IPR051446">
    <property type="entry name" value="HTH_trans_reg/aminotransferase"/>
</dbReference>
<evidence type="ECO:0000256" key="1">
    <source>
        <dbReference type="ARBA" id="ARBA00005384"/>
    </source>
</evidence>
<dbReference type="Proteomes" id="UP000293671">
    <property type="component" value="Unassembled WGS sequence"/>
</dbReference>
<dbReference type="InterPro" id="IPR015422">
    <property type="entry name" value="PyrdxlP-dep_Trfase_small"/>
</dbReference>
<dbReference type="SUPFAM" id="SSF46785">
    <property type="entry name" value="Winged helix' DNA-binding domain"/>
    <property type="match status" value="1"/>
</dbReference>
<dbReference type="InterPro" id="IPR004839">
    <property type="entry name" value="Aminotransferase_I/II_large"/>
</dbReference>
<comment type="similarity">
    <text evidence="1">In the C-terminal section; belongs to the class-I pyridoxal-phosphate-dependent aminotransferase family.</text>
</comment>
<dbReference type="Pfam" id="PF00155">
    <property type="entry name" value="Aminotran_1_2"/>
    <property type="match status" value="1"/>
</dbReference>
<organism evidence="7 8">
    <name type="scientific">Rivibacter subsaxonicus</name>
    <dbReference type="NCBI Taxonomy" id="457575"/>
    <lineage>
        <taxon>Bacteria</taxon>
        <taxon>Pseudomonadati</taxon>
        <taxon>Pseudomonadota</taxon>
        <taxon>Betaproteobacteria</taxon>
        <taxon>Burkholderiales</taxon>
        <taxon>Rivibacter</taxon>
    </lineage>
</organism>
<keyword evidence="5" id="KW-0804">Transcription</keyword>
<dbReference type="PANTHER" id="PTHR46577:SF2">
    <property type="entry name" value="TRANSCRIPTIONAL REGULATORY PROTEIN"/>
    <property type="match status" value="1"/>
</dbReference>
<evidence type="ECO:0000256" key="4">
    <source>
        <dbReference type="ARBA" id="ARBA00023125"/>
    </source>
</evidence>
<dbReference type="PROSITE" id="PS50949">
    <property type="entry name" value="HTH_GNTR"/>
    <property type="match status" value="1"/>
</dbReference>
<keyword evidence="2" id="KW-0663">Pyridoxal phosphate</keyword>
<dbReference type="InterPro" id="IPR036390">
    <property type="entry name" value="WH_DNA-bd_sf"/>
</dbReference>
<evidence type="ECO:0000256" key="2">
    <source>
        <dbReference type="ARBA" id="ARBA00022898"/>
    </source>
</evidence>
<evidence type="ECO:0000256" key="3">
    <source>
        <dbReference type="ARBA" id="ARBA00023015"/>
    </source>
</evidence>
<dbReference type="Gene3D" id="1.10.10.10">
    <property type="entry name" value="Winged helix-like DNA-binding domain superfamily/Winged helix DNA-binding domain"/>
    <property type="match status" value="1"/>
</dbReference>
<reference evidence="7 8" key="1">
    <citation type="submission" date="2019-02" db="EMBL/GenBank/DDBJ databases">
        <title>Genomic Encyclopedia of Type Strains, Phase IV (KMG-IV): sequencing the most valuable type-strain genomes for metagenomic binning, comparative biology and taxonomic classification.</title>
        <authorList>
            <person name="Goeker M."/>
        </authorList>
    </citation>
    <scope>NUCLEOTIDE SEQUENCE [LARGE SCALE GENOMIC DNA]</scope>
    <source>
        <strain evidence="7 8">DSM 19570</strain>
    </source>
</reference>
<accession>A0A4Q7VVT2</accession>
<dbReference type="Gene3D" id="3.40.640.10">
    <property type="entry name" value="Type I PLP-dependent aspartate aminotransferase-like (Major domain)"/>
    <property type="match status" value="1"/>
</dbReference>
<dbReference type="GO" id="GO:0003700">
    <property type="term" value="F:DNA-binding transcription factor activity"/>
    <property type="evidence" value="ECO:0007669"/>
    <property type="project" value="InterPro"/>
</dbReference>
<gene>
    <name evidence="7" type="ORF">EV670_1414</name>
</gene>
<dbReference type="CDD" id="cd07377">
    <property type="entry name" value="WHTH_GntR"/>
    <property type="match status" value="1"/>
</dbReference>
<dbReference type="SUPFAM" id="SSF53383">
    <property type="entry name" value="PLP-dependent transferases"/>
    <property type="match status" value="1"/>
</dbReference>
<evidence type="ECO:0000313" key="7">
    <source>
        <dbReference type="EMBL" id="RZU00703.1"/>
    </source>
</evidence>
<dbReference type="OrthoDB" id="9804020at2"/>
<evidence type="ECO:0000256" key="5">
    <source>
        <dbReference type="ARBA" id="ARBA00023163"/>
    </source>
</evidence>
<dbReference type="SMART" id="SM00345">
    <property type="entry name" value="HTH_GNTR"/>
    <property type="match status" value="1"/>
</dbReference>
<name>A0A4Q7VVT2_9BURK</name>
<dbReference type="AlphaFoldDB" id="A0A4Q7VVT2"/>
<sequence length="475" mass="51222">MKTHLAPLSRHAGSTLTEQLAARFAQHIRERLMAPGARLPSVRECAQQHGVSPHTVVAAYDQLLAQGLVEARAQRGFYVRAPATPTRRAAAPASSPAATRPPIDATALIRGMFQREGAKPSPGLGILPPDWLDLPALAGALRKASSITNLGALSLQYGDPAGDLRLREALTHKLREFGVQAAASQIISSVGATHGLDIVSRTLLQPGDAVLVDEPGWAVEFARLQRLGMRILPVPRDAEGPDLAVMQRLIEAHKPRMYVTVSVLHNPTGGHLSLARAHRLLTLAQEADLWIVEDDTYAWLAPPHLPRLAALDGLQRTLYVSGFSKVLAPSWRVGFIAAPPALVDALVDTKLLGTLSSPALLEHAVAILLEQGALRRHAERLRERLDGARARTLHLLEAAGCRAVTPPQGLFAWIDVGADTDRLAPTLLDAGWLTAPGSLFHADRRATTLMRVNVASSGEVGFWRALEKARLAQRR</sequence>
<dbReference type="GO" id="GO:0030170">
    <property type="term" value="F:pyridoxal phosphate binding"/>
    <property type="evidence" value="ECO:0007669"/>
    <property type="project" value="InterPro"/>
</dbReference>
<dbReference type="InterPro" id="IPR015424">
    <property type="entry name" value="PyrdxlP-dep_Trfase"/>
</dbReference>